<dbReference type="PANTHER" id="PTHR16296:SF2">
    <property type="entry name" value="TRANSMEMBRANE PROTEIN 126A"/>
    <property type="match status" value="1"/>
</dbReference>
<keyword evidence="8" id="KW-1185">Reference proteome</keyword>
<dbReference type="Pfam" id="PF07114">
    <property type="entry name" value="TMEM126"/>
    <property type="match status" value="1"/>
</dbReference>
<dbReference type="OMA" id="GDLHCET"/>
<dbReference type="GO" id="GO:0031966">
    <property type="term" value="C:mitochondrial membrane"/>
    <property type="evidence" value="ECO:0007669"/>
    <property type="project" value="UniProtKB-SubCell"/>
</dbReference>
<evidence type="ECO:0000256" key="4">
    <source>
        <dbReference type="ARBA" id="ARBA00023128"/>
    </source>
</evidence>
<accession>H2Y7P5</accession>
<evidence type="ECO:0000313" key="7">
    <source>
        <dbReference type="Ensembl" id="ENSCSAVP00000001343.1"/>
    </source>
</evidence>
<keyword evidence="5 6" id="KW-0472">Membrane</keyword>
<sequence>MRILTETAERVSAPFDYMGTKDVPHTNIYSLIDHKLEQTSKFDQKFFNYSVYGLSSFGVMSAVLINSSFRRALMVFEGAIFSGVTIPLLSSVFNLTAQSALTQSPMVKGSLCPVCATIRGSVIQTVTTCLIPAGMSSAMAAILADRFKSAEVPSFHLPPNKQFRTFWGKIFRQVFRKTYPLIVFQAVLGGYVAYKQYEIVENARETITKEEYAVLWTETSKNIAALTTR</sequence>
<dbReference type="eggNOG" id="ENOG502RYF0">
    <property type="taxonomic scope" value="Eukaryota"/>
</dbReference>
<evidence type="ECO:0000256" key="6">
    <source>
        <dbReference type="SAM" id="Phobius"/>
    </source>
</evidence>
<reference evidence="7" key="2">
    <citation type="submission" date="2025-08" db="UniProtKB">
        <authorList>
            <consortium name="Ensembl"/>
        </authorList>
    </citation>
    <scope>IDENTIFICATION</scope>
</reference>
<evidence type="ECO:0000256" key="2">
    <source>
        <dbReference type="ARBA" id="ARBA00022692"/>
    </source>
</evidence>
<keyword evidence="4" id="KW-0496">Mitochondrion</keyword>
<feature type="transmembrane region" description="Helical" evidence="6">
    <location>
        <begin position="46"/>
        <end position="65"/>
    </location>
</feature>
<evidence type="ECO:0000256" key="5">
    <source>
        <dbReference type="ARBA" id="ARBA00023136"/>
    </source>
</evidence>
<dbReference type="GO" id="GO:0032981">
    <property type="term" value="P:mitochondrial respiratory chain complex I assembly"/>
    <property type="evidence" value="ECO:0007669"/>
    <property type="project" value="TreeGrafter"/>
</dbReference>
<reference evidence="7" key="3">
    <citation type="submission" date="2025-09" db="UniProtKB">
        <authorList>
            <consortium name="Ensembl"/>
        </authorList>
    </citation>
    <scope>IDENTIFICATION</scope>
</reference>
<reference evidence="8" key="1">
    <citation type="submission" date="2003-08" db="EMBL/GenBank/DDBJ databases">
        <authorList>
            <person name="Birren B."/>
            <person name="Nusbaum C."/>
            <person name="Abebe A."/>
            <person name="Abouelleil A."/>
            <person name="Adekoya E."/>
            <person name="Ait-zahra M."/>
            <person name="Allen N."/>
            <person name="Allen T."/>
            <person name="An P."/>
            <person name="Anderson M."/>
            <person name="Anderson S."/>
            <person name="Arachchi H."/>
            <person name="Armbruster J."/>
            <person name="Bachantsang P."/>
            <person name="Baldwin J."/>
            <person name="Barry A."/>
            <person name="Bayul T."/>
            <person name="Blitshsteyn B."/>
            <person name="Bloom T."/>
            <person name="Blye J."/>
            <person name="Boguslavskiy L."/>
            <person name="Borowsky M."/>
            <person name="Boukhgalter B."/>
            <person name="Brunache A."/>
            <person name="Butler J."/>
            <person name="Calixte N."/>
            <person name="Calvo S."/>
            <person name="Camarata J."/>
            <person name="Campo K."/>
            <person name="Chang J."/>
            <person name="Cheshatsang Y."/>
            <person name="Citroen M."/>
            <person name="Collymore A."/>
            <person name="Considine T."/>
            <person name="Cook A."/>
            <person name="Cooke P."/>
            <person name="Corum B."/>
            <person name="Cuomo C."/>
            <person name="David R."/>
            <person name="Dawoe T."/>
            <person name="Degray S."/>
            <person name="Dodge S."/>
            <person name="Dooley K."/>
            <person name="Dorje P."/>
            <person name="Dorjee K."/>
            <person name="Dorris L."/>
            <person name="Duffey N."/>
            <person name="Dupes A."/>
            <person name="Elkins T."/>
            <person name="Engels R."/>
            <person name="Erickson J."/>
            <person name="Farina A."/>
            <person name="Faro S."/>
            <person name="Ferreira P."/>
            <person name="Fischer H."/>
            <person name="Fitzgerald M."/>
            <person name="Foley K."/>
            <person name="Gage D."/>
            <person name="Galagan J."/>
            <person name="Gearin G."/>
            <person name="Gnerre S."/>
            <person name="Gnirke A."/>
            <person name="Goyette A."/>
            <person name="Graham J."/>
            <person name="Grandbois E."/>
            <person name="Gyaltsen K."/>
            <person name="Hafez N."/>
            <person name="Hagopian D."/>
            <person name="Hagos B."/>
            <person name="Hall J."/>
            <person name="Hatcher B."/>
            <person name="Heller A."/>
            <person name="Higgins H."/>
            <person name="Honan T."/>
            <person name="Horn A."/>
            <person name="Houde N."/>
            <person name="Hughes L."/>
            <person name="Hulme W."/>
            <person name="Husby E."/>
            <person name="Iliev I."/>
            <person name="Jaffe D."/>
            <person name="Jones C."/>
            <person name="Kamal M."/>
            <person name="Kamat A."/>
            <person name="Kamvysselis M."/>
            <person name="Karlsson E."/>
            <person name="Kells C."/>
            <person name="Kieu A."/>
            <person name="Kisner P."/>
            <person name="Kodira C."/>
            <person name="Kulbokas E."/>
            <person name="Labutti K."/>
            <person name="Lama D."/>
            <person name="Landers T."/>
            <person name="Leger J."/>
            <person name="Levine S."/>
            <person name="Lewis D."/>
            <person name="Lewis T."/>
            <person name="Lindblad-toh K."/>
            <person name="Liu X."/>
            <person name="Lokyitsang T."/>
            <person name="Lokyitsang Y."/>
            <person name="Lucien O."/>
            <person name="Lui A."/>
            <person name="Ma L.J."/>
            <person name="Mabbitt R."/>
            <person name="Macdonald J."/>
            <person name="Maclean C."/>
            <person name="Major J."/>
            <person name="Manning J."/>
            <person name="Marabella R."/>
            <person name="Maru K."/>
            <person name="Matthews C."/>
            <person name="Mauceli E."/>
            <person name="Mccarthy M."/>
            <person name="Mcdonough S."/>
            <person name="Mcghee T."/>
            <person name="Meldrim J."/>
            <person name="Meneus L."/>
            <person name="Mesirov J."/>
            <person name="Mihalev A."/>
            <person name="Mihova T."/>
            <person name="Mikkelsen T."/>
            <person name="Mlenga V."/>
            <person name="Moru K."/>
            <person name="Mozes J."/>
            <person name="Mulrain L."/>
            <person name="Munson G."/>
            <person name="Naylor J."/>
            <person name="Newes C."/>
            <person name="Nguyen C."/>
            <person name="Nguyen N."/>
            <person name="Nguyen T."/>
            <person name="Nicol R."/>
            <person name="Nielsen C."/>
            <person name="Nizzari M."/>
            <person name="Norbu C."/>
            <person name="Norbu N."/>
            <person name="O'donnell P."/>
            <person name="Okoawo O."/>
            <person name="O'leary S."/>
            <person name="Omotosho B."/>
            <person name="O'neill K."/>
            <person name="Osman S."/>
            <person name="Parker S."/>
            <person name="Perrin D."/>
            <person name="Phunkhang P."/>
            <person name="Piqani B."/>
            <person name="Purcell S."/>
            <person name="Rachupka T."/>
            <person name="Ramasamy U."/>
            <person name="Rameau R."/>
            <person name="Ray V."/>
            <person name="Raymond C."/>
            <person name="Retta R."/>
            <person name="Richardson S."/>
            <person name="Rise C."/>
            <person name="Rodriguez J."/>
            <person name="Rogers J."/>
            <person name="Rogov P."/>
            <person name="Rutman M."/>
            <person name="Schupbach R."/>
            <person name="Seaman C."/>
            <person name="Settipalli S."/>
            <person name="Sharpe T."/>
            <person name="Sheridan J."/>
            <person name="Sherpa N."/>
            <person name="Shi J."/>
            <person name="Smirnov S."/>
            <person name="Smith C."/>
            <person name="Sougnez C."/>
            <person name="Spencer B."/>
            <person name="Stalker J."/>
            <person name="Stange-thomann N."/>
            <person name="Stavropoulos S."/>
            <person name="Stetson K."/>
            <person name="Stone C."/>
            <person name="Stone S."/>
            <person name="Stubbs M."/>
            <person name="Talamas J."/>
            <person name="Tchuinga P."/>
            <person name="Tenzing P."/>
            <person name="Tesfaye S."/>
            <person name="Theodore J."/>
            <person name="Thoulutsang Y."/>
            <person name="Topham K."/>
            <person name="Towey S."/>
            <person name="Tsamla T."/>
            <person name="Tsomo N."/>
            <person name="Vallee D."/>
            <person name="Vassiliev H."/>
            <person name="Venkataraman V."/>
            <person name="Vinson J."/>
            <person name="Vo A."/>
            <person name="Wade C."/>
            <person name="Wang S."/>
            <person name="Wangchuk T."/>
            <person name="Wangdi T."/>
            <person name="Whittaker C."/>
            <person name="Wilkinson J."/>
            <person name="Wu Y."/>
            <person name="Wyman D."/>
            <person name="Yadav S."/>
            <person name="Yang S."/>
            <person name="Yang X."/>
            <person name="Yeager S."/>
            <person name="Yee E."/>
            <person name="Young G."/>
            <person name="Zainoun J."/>
            <person name="Zembeck L."/>
            <person name="Zimmer A."/>
            <person name="Zody M."/>
            <person name="Lander E."/>
        </authorList>
    </citation>
    <scope>NUCLEOTIDE SEQUENCE [LARGE SCALE GENOMIC DNA]</scope>
</reference>
<evidence type="ECO:0008006" key="9">
    <source>
        <dbReference type="Google" id="ProtNLM"/>
    </source>
</evidence>
<dbReference type="GeneTree" id="ENSGT00520000055616"/>
<dbReference type="PANTHER" id="PTHR16296">
    <property type="entry name" value="UNCHARACTERIZED HYPOTHALAMUS PROTEIN HT007"/>
    <property type="match status" value="1"/>
</dbReference>
<dbReference type="Ensembl" id="ENSCSAVT00000001359.1">
    <property type="protein sequence ID" value="ENSCSAVP00000001343.1"/>
    <property type="gene ID" value="ENSCSAVG00000000746.1"/>
</dbReference>
<dbReference type="Proteomes" id="UP000007875">
    <property type="component" value="Unassembled WGS sequence"/>
</dbReference>
<dbReference type="AlphaFoldDB" id="H2Y7P5"/>
<dbReference type="HOGENOM" id="CLU_1204430_0_0_1"/>
<proteinExistence type="predicted"/>
<dbReference type="InterPro" id="IPR009801">
    <property type="entry name" value="TMEM126"/>
</dbReference>
<keyword evidence="3 6" id="KW-1133">Transmembrane helix</keyword>
<evidence type="ECO:0000256" key="3">
    <source>
        <dbReference type="ARBA" id="ARBA00022989"/>
    </source>
</evidence>
<name>H2Y7P5_CIOSA</name>
<comment type="subcellular location">
    <subcellularLocation>
        <location evidence="1">Mitochondrion membrane</location>
        <topology evidence="1">Multi-pass membrane protein</topology>
    </subcellularLocation>
</comment>
<dbReference type="STRING" id="51511.ENSCSAVP00000001343"/>
<organism evidence="7 8">
    <name type="scientific">Ciona savignyi</name>
    <name type="common">Pacific transparent sea squirt</name>
    <dbReference type="NCBI Taxonomy" id="51511"/>
    <lineage>
        <taxon>Eukaryota</taxon>
        <taxon>Metazoa</taxon>
        <taxon>Chordata</taxon>
        <taxon>Tunicata</taxon>
        <taxon>Ascidiacea</taxon>
        <taxon>Phlebobranchia</taxon>
        <taxon>Cionidae</taxon>
        <taxon>Ciona</taxon>
    </lineage>
</organism>
<dbReference type="InParanoid" id="H2Y7P5"/>
<evidence type="ECO:0000256" key="1">
    <source>
        <dbReference type="ARBA" id="ARBA00004225"/>
    </source>
</evidence>
<evidence type="ECO:0000313" key="8">
    <source>
        <dbReference type="Proteomes" id="UP000007875"/>
    </source>
</evidence>
<feature type="transmembrane region" description="Helical" evidence="6">
    <location>
        <begin position="72"/>
        <end position="93"/>
    </location>
</feature>
<keyword evidence="2 6" id="KW-0812">Transmembrane</keyword>
<protein>
    <recommendedName>
        <fullName evidence="9">Transmembrane protein 126A</fullName>
    </recommendedName>
</protein>